<name>A0ABW1AYL4_9RHOO</name>
<dbReference type="InterPro" id="IPR049245">
    <property type="entry name" value="DUF6880"/>
</dbReference>
<reference evidence="4" key="1">
    <citation type="journal article" date="2019" name="Int. J. Syst. Evol. Microbiol.">
        <title>The Global Catalogue of Microorganisms (GCM) 10K type strain sequencing project: providing services to taxonomists for standard genome sequencing and annotation.</title>
        <authorList>
            <consortium name="The Broad Institute Genomics Platform"/>
            <consortium name="The Broad Institute Genome Sequencing Center for Infectious Disease"/>
            <person name="Wu L."/>
            <person name="Ma J."/>
        </authorList>
    </citation>
    <scope>NUCLEOTIDE SEQUENCE [LARGE SCALE GENOMIC DNA]</scope>
    <source>
        <strain evidence="4">SHR3</strain>
    </source>
</reference>
<dbReference type="Pfam" id="PF21810">
    <property type="entry name" value="DUF6880"/>
    <property type="match status" value="1"/>
</dbReference>
<organism evidence="3 4">
    <name type="scientific">Thauera sinica</name>
    <dbReference type="NCBI Taxonomy" id="2665146"/>
    <lineage>
        <taxon>Bacteria</taxon>
        <taxon>Pseudomonadati</taxon>
        <taxon>Pseudomonadota</taxon>
        <taxon>Betaproteobacteria</taxon>
        <taxon>Rhodocyclales</taxon>
        <taxon>Zoogloeaceae</taxon>
        <taxon>Thauera</taxon>
    </lineage>
</organism>
<dbReference type="PROSITE" id="PS50966">
    <property type="entry name" value="ZF_SWIM"/>
    <property type="match status" value="1"/>
</dbReference>
<dbReference type="InterPro" id="IPR007527">
    <property type="entry name" value="Znf_SWIM"/>
</dbReference>
<keyword evidence="1" id="KW-0863">Zinc-finger</keyword>
<dbReference type="Proteomes" id="UP001595974">
    <property type="component" value="Unassembled WGS sequence"/>
</dbReference>
<dbReference type="Gene3D" id="1.25.40.10">
    <property type="entry name" value="Tetratricopeptide repeat domain"/>
    <property type="match status" value="1"/>
</dbReference>
<proteinExistence type="predicted"/>
<evidence type="ECO:0000256" key="1">
    <source>
        <dbReference type="PROSITE-ProRule" id="PRU00325"/>
    </source>
</evidence>
<protein>
    <submittedName>
        <fullName evidence="3">DUF6880 family protein</fullName>
    </submittedName>
</protein>
<keyword evidence="1" id="KW-0862">Zinc</keyword>
<keyword evidence="4" id="KW-1185">Reference proteome</keyword>
<gene>
    <name evidence="3" type="ORF">ACFPTN_21760</name>
</gene>
<dbReference type="RefSeq" id="WP_096444951.1">
    <property type="nucleotide sequence ID" value="NZ_JBHSOG010000102.1"/>
</dbReference>
<sequence>MLSKLITRSTLDHLAGSTAFRRGEEYFSVRAVGRLRATDDKITAKVEGTETYQVELWNDDGDLAYDCTCPRAADGYFCKHCVAVGLAWLADRASDEDHTAQSGKSKGKTKRRDPWREIKDFLGTQPQESLIELLLDVAQRDDRLYQSLLLKAEQVVGGGNVVQVFRRAIDEASSIHGFIDYREVGTFAGNIDQIATLLAELLKPDTAAVLVELAEYAIECVEHAMEQVDDSNGEIGCIVCRLGEMHLQACTMAKPDAIALAERLFRLETILPFGLCSFDAATYRSALGKKGLQRYRELVEAEWSKIKPRTDDKGYDARRAVITRIMERLAEASGDIDELVAIKSKDLSSSYRYLGIAETLAKAGRADDALEWAERGLKAFPDSPHNDLRDFLVAIYLKRERKDEALQLTWVQFEERPCLETFKKLHDVAGKLGLWPAQRERALAQLADLTAREAATTGGWKPKSSLPNYSLRVSIALWEEDLDAAWTAAHQGICDRNLLVTLGGKLESVRPEDAISLYRQVVPRIVDQTNNSAYYEGIQLIRKVGGLMKTLNQSRQFGDYLAELRVQFKPKRNFIKLVDDLARSTVAAK</sequence>
<evidence type="ECO:0000313" key="4">
    <source>
        <dbReference type="Proteomes" id="UP001595974"/>
    </source>
</evidence>
<dbReference type="InterPro" id="IPR011990">
    <property type="entry name" value="TPR-like_helical_dom_sf"/>
</dbReference>
<evidence type="ECO:0000313" key="3">
    <source>
        <dbReference type="EMBL" id="MFC5772016.1"/>
    </source>
</evidence>
<dbReference type="EMBL" id="JBHSOG010000102">
    <property type="protein sequence ID" value="MFC5772016.1"/>
    <property type="molecule type" value="Genomic_DNA"/>
</dbReference>
<feature type="domain" description="SWIM-type" evidence="2">
    <location>
        <begin position="52"/>
        <end position="89"/>
    </location>
</feature>
<comment type="caution">
    <text evidence="3">The sequence shown here is derived from an EMBL/GenBank/DDBJ whole genome shotgun (WGS) entry which is preliminary data.</text>
</comment>
<keyword evidence="1" id="KW-0479">Metal-binding</keyword>
<dbReference type="Pfam" id="PF04434">
    <property type="entry name" value="SWIM"/>
    <property type="match status" value="1"/>
</dbReference>
<evidence type="ECO:0000259" key="2">
    <source>
        <dbReference type="PROSITE" id="PS50966"/>
    </source>
</evidence>
<accession>A0ABW1AYL4</accession>
<dbReference type="SUPFAM" id="SSF48452">
    <property type="entry name" value="TPR-like"/>
    <property type="match status" value="1"/>
</dbReference>